<comment type="caution">
    <text evidence="2">The sequence shown here is derived from an EMBL/GenBank/DDBJ whole genome shotgun (WGS) entry which is preliminary data.</text>
</comment>
<sequence>MCDMVDKGPPVTNITLSRDADEFVPTGHGEQLGDSRSVPSGFWHNLRGKVKVNGKGVMKEPFDTYGSASSSVGSEDLAHERDSLTITPTELETLVEDGALQPSGR</sequence>
<reference evidence="2" key="1">
    <citation type="submission" date="2023-10" db="EMBL/GenBank/DDBJ databases">
        <authorList>
            <person name="Chen Y."/>
            <person name="Shah S."/>
            <person name="Dougan E. K."/>
            <person name="Thang M."/>
            <person name="Chan C."/>
        </authorList>
    </citation>
    <scope>NUCLEOTIDE SEQUENCE [LARGE SCALE GENOMIC DNA]</scope>
</reference>
<feature type="region of interest" description="Disordered" evidence="1">
    <location>
        <begin position="63"/>
        <end position="105"/>
    </location>
</feature>
<protein>
    <submittedName>
        <fullName evidence="2">Uncharacterized protein</fullName>
    </submittedName>
</protein>
<dbReference type="EMBL" id="CAUYUJ010011001">
    <property type="protein sequence ID" value="CAK0830702.1"/>
    <property type="molecule type" value="Genomic_DNA"/>
</dbReference>
<evidence type="ECO:0000313" key="3">
    <source>
        <dbReference type="Proteomes" id="UP001189429"/>
    </source>
</evidence>
<proteinExistence type="predicted"/>
<evidence type="ECO:0000256" key="1">
    <source>
        <dbReference type="SAM" id="MobiDB-lite"/>
    </source>
</evidence>
<organism evidence="2 3">
    <name type="scientific">Prorocentrum cordatum</name>
    <dbReference type="NCBI Taxonomy" id="2364126"/>
    <lineage>
        <taxon>Eukaryota</taxon>
        <taxon>Sar</taxon>
        <taxon>Alveolata</taxon>
        <taxon>Dinophyceae</taxon>
        <taxon>Prorocentrales</taxon>
        <taxon>Prorocentraceae</taxon>
        <taxon>Prorocentrum</taxon>
    </lineage>
</organism>
<name>A0ABN9SGI9_9DINO</name>
<evidence type="ECO:0000313" key="2">
    <source>
        <dbReference type="EMBL" id="CAK0830702.1"/>
    </source>
</evidence>
<keyword evidence="3" id="KW-1185">Reference proteome</keyword>
<accession>A0ABN9SGI9</accession>
<gene>
    <name evidence="2" type="ORF">PCOR1329_LOCUS29266</name>
</gene>
<dbReference type="Proteomes" id="UP001189429">
    <property type="component" value="Unassembled WGS sequence"/>
</dbReference>